<feature type="compositionally biased region" description="Low complexity" evidence="7">
    <location>
        <begin position="407"/>
        <end position="433"/>
    </location>
</feature>
<comment type="domain">
    <text evidence="6">Lacks alpha-helical transmembrane segments, suggesting that it resides in the membrane via beta-sheet conformations similar to those predicted for other outer membrane proteins and porin.</text>
</comment>
<evidence type="ECO:0000256" key="3">
    <source>
        <dbReference type="ARBA" id="ARBA00022787"/>
    </source>
</evidence>
<dbReference type="HAMAP" id="MF_03102">
    <property type="entry name" value="Mdm10"/>
    <property type="match status" value="1"/>
</dbReference>
<dbReference type="PANTHER" id="PTHR28035:SF1">
    <property type="entry name" value="MITOCHONDRIAL DISTRIBUTION AND MORPHOLOGY PROTEIN 10"/>
    <property type="match status" value="1"/>
</dbReference>
<keyword evidence="2 6" id="KW-0812">Transmembrane</keyword>
<keyword evidence="9" id="KW-1185">Reference proteome</keyword>
<evidence type="ECO:0000313" key="8">
    <source>
        <dbReference type="EMBL" id="KAL1897249.1"/>
    </source>
</evidence>
<dbReference type="Proteomes" id="UP001583280">
    <property type="component" value="Unassembled WGS sequence"/>
</dbReference>
<reference evidence="8 9" key="1">
    <citation type="journal article" date="2024" name="IMA Fungus">
        <title>IMA Genome - F19 : A genome assembly and annotation guide to empower mycologists, including annotated draft genome sequences of Ceratocystis pirilliformis, Diaporthe australafricana, Fusarium ophioides, Paecilomyces lecythidis, and Sporothrix stenoceras.</title>
        <authorList>
            <person name="Aylward J."/>
            <person name="Wilson A.M."/>
            <person name="Visagie C.M."/>
            <person name="Spraker J."/>
            <person name="Barnes I."/>
            <person name="Buitendag C."/>
            <person name="Ceriani C."/>
            <person name="Del Mar Angel L."/>
            <person name="du Plessis D."/>
            <person name="Fuchs T."/>
            <person name="Gasser K."/>
            <person name="Kramer D."/>
            <person name="Li W."/>
            <person name="Munsamy K."/>
            <person name="Piso A."/>
            <person name="Price J.L."/>
            <person name="Sonnekus B."/>
            <person name="Thomas C."/>
            <person name="van der Nest A."/>
            <person name="van Dijk A."/>
            <person name="van Heerden A."/>
            <person name="van Vuuren N."/>
            <person name="Yilmaz N."/>
            <person name="Duong T.A."/>
            <person name="van der Merwe N.A."/>
            <person name="Wingfield M.J."/>
            <person name="Wingfield B.D."/>
        </authorList>
    </citation>
    <scope>NUCLEOTIDE SEQUENCE [LARGE SCALE GENOMIC DNA]</scope>
    <source>
        <strain evidence="8 9">CMW 12675</strain>
    </source>
</reference>
<feature type="compositionally biased region" description="Polar residues" evidence="7">
    <location>
        <begin position="374"/>
        <end position="386"/>
    </location>
</feature>
<evidence type="ECO:0000256" key="7">
    <source>
        <dbReference type="SAM" id="MobiDB-lite"/>
    </source>
</evidence>
<evidence type="ECO:0000256" key="2">
    <source>
        <dbReference type="ARBA" id="ARBA00022692"/>
    </source>
</evidence>
<comment type="subcellular location">
    <subcellularLocation>
        <location evidence="6">Mitochondrion outer membrane</location>
        <topology evidence="6">Multi-pass membrane protein</topology>
    </subcellularLocation>
    <text evidence="6">The ERMES/MDM complex localizes to a few discrete foci (around 10 per single cell), that represent mitochondria-endoplasmic reticulum junctions. These foci are often found next to mtDNA nucleoids.</text>
</comment>
<comment type="caution">
    <text evidence="8">The sequence shown here is derived from an EMBL/GenBank/DDBJ whole genome shotgun (WGS) entry which is preliminary data.</text>
</comment>
<keyword evidence="4 6" id="KW-0496">Mitochondrion</keyword>
<protein>
    <recommendedName>
        <fullName evidence="6">Mitochondrial distribution and morphology protein 10</fullName>
    </recommendedName>
    <alternativeName>
        <fullName evidence="6">Mitochondrial inheritance component MDM10</fullName>
    </alternativeName>
</protein>
<dbReference type="EMBL" id="JAWDJO010000047">
    <property type="protein sequence ID" value="KAL1897249.1"/>
    <property type="molecule type" value="Genomic_DNA"/>
</dbReference>
<organism evidence="8 9">
    <name type="scientific">Ceratocystis pirilliformis</name>
    <dbReference type="NCBI Taxonomy" id="259994"/>
    <lineage>
        <taxon>Eukaryota</taxon>
        <taxon>Fungi</taxon>
        <taxon>Dikarya</taxon>
        <taxon>Ascomycota</taxon>
        <taxon>Pezizomycotina</taxon>
        <taxon>Sordariomycetes</taxon>
        <taxon>Hypocreomycetidae</taxon>
        <taxon>Microascales</taxon>
        <taxon>Ceratocystidaceae</taxon>
        <taxon>Ceratocystis</taxon>
    </lineage>
</organism>
<dbReference type="InterPro" id="IPR027539">
    <property type="entry name" value="Mdm10"/>
</dbReference>
<gene>
    <name evidence="6 8" type="primary">MDM10</name>
    <name evidence="8" type="ORF">Cpir12675_002432</name>
</gene>
<comment type="subunit">
    <text evidence="6">Component of the ER-mitochondria encounter structure (ERMES) or MDM complex, composed of MMM1, MDM10, MDM12 and MDM34. Associates with the mitochondrial outer membrane sorting assembly machinery SAM(core) complex.</text>
</comment>
<evidence type="ECO:0000313" key="9">
    <source>
        <dbReference type="Proteomes" id="UP001583280"/>
    </source>
</evidence>
<evidence type="ECO:0000256" key="1">
    <source>
        <dbReference type="ARBA" id="ARBA00022452"/>
    </source>
</evidence>
<keyword evidence="1 6" id="KW-1134">Transmembrane beta strand</keyword>
<keyword evidence="5 6" id="KW-0472">Membrane</keyword>
<name>A0ABR3Z9H3_9PEZI</name>
<keyword evidence="3 6" id="KW-1000">Mitochondrion outer membrane</keyword>
<evidence type="ECO:0000256" key="5">
    <source>
        <dbReference type="ARBA" id="ARBA00023136"/>
    </source>
</evidence>
<proteinExistence type="inferred from homology"/>
<feature type="compositionally biased region" description="Polar residues" evidence="7">
    <location>
        <begin position="334"/>
        <end position="355"/>
    </location>
</feature>
<accession>A0ABR3Z9H3</accession>
<dbReference type="PANTHER" id="PTHR28035">
    <property type="entry name" value="MITOCHONDRIAL DISTRIBUTION AND MORPHOLOGY PROTEIN 10"/>
    <property type="match status" value="1"/>
</dbReference>
<feature type="region of interest" description="Disordered" evidence="7">
    <location>
        <begin position="407"/>
        <end position="447"/>
    </location>
</feature>
<evidence type="ECO:0000256" key="4">
    <source>
        <dbReference type="ARBA" id="ARBA00023128"/>
    </source>
</evidence>
<feature type="region of interest" description="Disordered" evidence="7">
    <location>
        <begin position="331"/>
        <end position="386"/>
    </location>
</feature>
<comment type="similarity">
    <text evidence="6">Belongs to the MDM10 family.</text>
</comment>
<dbReference type="Pfam" id="PF12519">
    <property type="entry name" value="MDM10"/>
    <property type="match status" value="1"/>
</dbReference>
<sequence>MREFMEAVQKAFYDATGWHRDNSYSSLDVTADGLLNFQTPQGLHMTLSSLATPQFATSYELGTIGVVDGSISYLYSSVPVQRYFTPQSEKVSLPSRMQSYRSLSPLNTGTSASKVTLNGSSATSKISYPSLLYGRLYLPQSMLEALVVKKLSSALQVQLSAVSSKTLRNGGTVLGLAQCDVGRYAIEGLASSDGGLLGLRGIYNFHAHDEKAPLPFPGDGERERIFGRFSTGAEIYYGTLNKSGGISLGARFATLPEHMGTPLTATLTINPLMGSISASYAVMAGKLCTLGTRLDFNVYSYESHWMVGIELWRKSFPSRVAAISDTVELDKSKTANTKRPSTQKQTENMAMTSQKPKPLVGQALGSTMKPVPAQSPQNNSSAELPAAQTSGFERSFQAKIEWRLDAPPAISPPASAATAAATSSATGTKPSSPLGNSPAPASPLYTPSTPPLVSTSVYVTPLTTGPTSLTKSQGSLAATGVTKSFVPAVISGDDASAGVTVTAVTLPGNDSEEYREVIKVRLDQNMRIGLLWEGRVKALLFGLGFAIDFRRRDQPFRTVGLEVQYSS</sequence>
<comment type="function">
    <text evidence="6">Component of the ERMES/MDM complex, which serves as a molecular tether to connect the endoplasmic reticulum and mitochondria. Components of this complex are involved in the control of mitochondrial shape and protein biogenesis and may function in phospholipid exchange. MDM10 is involved in the late assembly steps of the general translocase of the mitochondrial outer membrane (TOM complex). Functions in the TOM40-specific route of the assembly of outer membrane beta-barrel proteins, including the association of TOM40 with the receptor TOM22 and small TOM proteins. Can associate with the SAM(core) complex as well as the MDM12-MMM1 complex, both involved in late steps of the major beta-barrel assembly pathway, that is responsible for biogenesis of all outer membrane beta-barrel proteins. May act as a switch that shuttles between both complexes and channels precursor proteins into the TOM40-specific pathway. Plays a role in mitochondrial morphology and in the inheritance of mitochondria.</text>
</comment>
<evidence type="ECO:0000256" key="6">
    <source>
        <dbReference type="HAMAP-Rule" id="MF_03102"/>
    </source>
</evidence>